<reference evidence="1" key="2">
    <citation type="submission" date="2025-08" db="UniProtKB">
        <authorList>
            <consortium name="Ensembl"/>
        </authorList>
    </citation>
    <scope>IDENTIFICATION</scope>
</reference>
<dbReference type="InterPro" id="IPR008081">
    <property type="entry name" value="Cytoplasmic_FMR1-int"/>
</dbReference>
<keyword evidence="2" id="KW-1185">Reference proteome</keyword>
<dbReference type="PANTHER" id="PTHR12195">
    <property type="entry name" value="CYTOPLASMIC FMR1-INTERACTING PROTEIN-RELATED"/>
    <property type="match status" value="1"/>
</dbReference>
<reference evidence="2" key="1">
    <citation type="submission" date="2018-06" db="EMBL/GenBank/DDBJ databases">
        <title>Genome assembly of Danube salmon.</title>
        <authorList>
            <person name="Macqueen D.J."/>
            <person name="Gundappa M.K."/>
        </authorList>
    </citation>
    <scope>NUCLEOTIDE SEQUENCE [LARGE SCALE GENOMIC DNA]</scope>
</reference>
<sequence>MPKICRLPRHEYGSPGILEFFHHQLKDIIEYAELKTDVFQSLREVGNAILFCLLIEQALVSPSFPYSPLSLPLFCPPLLPHHLLLHLYPFFSLTPFLFPSLSSPLPSLSSPPILLFITSLLCPLSPLPLSYSPSPLSSPLSLLSLYPTLHHLSPLPSLSS</sequence>
<organism evidence="1 2">
    <name type="scientific">Hucho hucho</name>
    <name type="common">huchen</name>
    <dbReference type="NCBI Taxonomy" id="62062"/>
    <lineage>
        <taxon>Eukaryota</taxon>
        <taxon>Metazoa</taxon>
        <taxon>Chordata</taxon>
        <taxon>Craniata</taxon>
        <taxon>Vertebrata</taxon>
        <taxon>Euteleostomi</taxon>
        <taxon>Actinopterygii</taxon>
        <taxon>Neopterygii</taxon>
        <taxon>Teleostei</taxon>
        <taxon>Protacanthopterygii</taxon>
        <taxon>Salmoniformes</taxon>
        <taxon>Salmonidae</taxon>
        <taxon>Salmoninae</taxon>
        <taxon>Hucho</taxon>
    </lineage>
</organism>
<dbReference type="GeneTree" id="ENSGT00500000044831"/>
<protein>
    <submittedName>
        <fullName evidence="1">Uncharacterized protein</fullName>
    </submittedName>
</protein>
<dbReference type="Pfam" id="PF05994">
    <property type="entry name" value="FragX_IP"/>
    <property type="match status" value="1"/>
</dbReference>
<dbReference type="AlphaFoldDB" id="A0A4W5KRY4"/>
<proteinExistence type="predicted"/>
<dbReference type="STRING" id="62062.ENSHHUP00000013135"/>
<dbReference type="GO" id="GO:0030833">
    <property type="term" value="P:regulation of actin filament polymerization"/>
    <property type="evidence" value="ECO:0007669"/>
    <property type="project" value="InterPro"/>
</dbReference>
<dbReference type="Ensembl" id="ENSHHUT00000013560.1">
    <property type="protein sequence ID" value="ENSHHUP00000013135.1"/>
    <property type="gene ID" value="ENSHHUG00000008069.1"/>
</dbReference>
<evidence type="ECO:0000313" key="2">
    <source>
        <dbReference type="Proteomes" id="UP000314982"/>
    </source>
</evidence>
<accession>A0A4W5KRY4</accession>
<reference evidence="1" key="3">
    <citation type="submission" date="2025-09" db="UniProtKB">
        <authorList>
            <consortium name="Ensembl"/>
        </authorList>
    </citation>
    <scope>IDENTIFICATION</scope>
</reference>
<dbReference type="GO" id="GO:0031267">
    <property type="term" value="F:small GTPase binding"/>
    <property type="evidence" value="ECO:0007669"/>
    <property type="project" value="InterPro"/>
</dbReference>
<evidence type="ECO:0000313" key="1">
    <source>
        <dbReference type="Ensembl" id="ENSHHUP00000013135.1"/>
    </source>
</evidence>
<dbReference type="Proteomes" id="UP000314982">
    <property type="component" value="Unassembled WGS sequence"/>
</dbReference>
<name>A0A4W5KRY4_9TELE</name>